<evidence type="ECO:0000313" key="2">
    <source>
        <dbReference type="EMBL" id="VDI05807.1"/>
    </source>
</evidence>
<keyword evidence="3" id="KW-1185">Reference proteome</keyword>
<protein>
    <submittedName>
        <fullName evidence="2">Uncharacterized protein</fullName>
    </submittedName>
</protein>
<feature type="region of interest" description="Disordered" evidence="1">
    <location>
        <begin position="21"/>
        <end position="42"/>
    </location>
</feature>
<evidence type="ECO:0000313" key="3">
    <source>
        <dbReference type="Proteomes" id="UP000596742"/>
    </source>
</evidence>
<dbReference type="AlphaFoldDB" id="A0A8B6CJU3"/>
<accession>A0A8B6CJU3</accession>
<reference evidence="2" key="1">
    <citation type="submission" date="2018-11" db="EMBL/GenBank/DDBJ databases">
        <authorList>
            <person name="Alioto T."/>
            <person name="Alioto T."/>
        </authorList>
    </citation>
    <scope>NUCLEOTIDE SEQUENCE</scope>
</reference>
<dbReference type="EMBL" id="UYJE01001860">
    <property type="protein sequence ID" value="VDI05807.1"/>
    <property type="molecule type" value="Genomic_DNA"/>
</dbReference>
<sequence length="81" mass="9500">MASNPTCKSLQKQVNKLQNRIKELSWKPSGENEEKRPPSNEKNVVYVQKNRQVPKFTGYNFQVEDWIEDANTVLHAHEMSR</sequence>
<evidence type="ECO:0000256" key="1">
    <source>
        <dbReference type="SAM" id="MobiDB-lite"/>
    </source>
</evidence>
<dbReference type="Proteomes" id="UP000596742">
    <property type="component" value="Unassembled WGS sequence"/>
</dbReference>
<comment type="caution">
    <text evidence="2">The sequence shown here is derived from an EMBL/GenBank/DDBJ whole genome shotgun (WGS) entry which is preliminary data.</text>
</comment>
<name>A0A8B6CJU3_MYTGA</name>
<feature type="compositionally biased region" description="Basic and acidic residues" evidence="1">
    <location>
        <begin position="21"/>
        <end position="39"/>
    </location>
</feature>
<proteinExistence type="predicted"/>
<gene>
    <name evidence="2" type="ORF">MGAL_10B082522</name>
</gene>
<organism evidence="2 3">
    <name type="scientific">Mytilus galloprovincialis</name>
    <name type="common">Mediterranean mussel</name>
    <dbReference type="NCBI Taxonomy" id="29158"/>
    <lineage>
        <taxon>Eukaryota</taxon>
        <taxon>Metazoa</taxon>
        <taxon>Spiralia</taxon>
        <taxon>Lophotrochozoa</taxon>
        <taxon>Mollusca</taxon>
        <taxon>Bivalvia</taxon>
        <taxon>Autobranchia</taxon>
        <taxon>Pteriomorphia</taxon>
        <taxon>Mytilida</taxon>
        <taxon>Mytiloidea</taxon>
        <taxon>Mytilidae</taxon>
        <taxon>Mytilinae</taxon>
        <taxon>Mytilus</taxon>
    </lineage>
</organism>